<dbReference type="EMBL" id="CM031818">
    <property type="protein sequence ID" value="KAG6638654.1"/>
    <property type="molecule type" value="Genomic_DNA"/>
</dbReference>
<dbReference type="AlphaFoldDB" id="A0A8T1PAC9"/>
<comment type="caution">
    <text evidence="1">The sequence shown here is derived from an EMBL/GenBank/DDBJ whole genome shotgun (WGS) entry which is preliminary data.</text>
</comment>
<protein>
    <submittedName>
        <fullName evidence="1">Uncharacterized protein</fullName>
    </submittedName>
</protein>
<organism evidence="1 2">
    <name type="scientific">Carya illinoinensis</name>
    <name type="common">Pecan</name>
    <dbReference type="NCBI Taxonomy" id="32201"/>
    <lineage>
        <taxon>Eukaryota</taxon>
        <taxon>Viridiplantae</taxon>
        <taxon>Streptophyta</taxon>
        <taxon>Embryophyta</taxon>
        <taxon>Tracheophyta</taxon>
        <taxon>Spermatophyta</taxon>
        <taxon>Magnoliopsida</taxon>
        <taxon>eudicotyledons</taxon>
        <taxon>Gunneridae</taxon>
        <taxon>Pentapetalae</taxon>
        <taxon>rosids</taxon>
        <taxon>fabids</taxon>
        <taxon>Fagales</taxon>
        <taxon>Juglandaceae</taxon>
        <taxon>Carya</taxon>
    </lineage>
</organism>
<dbReference type="Proteomes" id="UP000811609">
    <property type="component" value="Chromosome 10"/>
</dbReference>
<keyword evidence="2" id="KW-1185">Reference proteome</keyword>
<sequence length="136" mass="15180">MINSTICTENAVTYLQTKKCSLTNPAEIVGISQQQYLATMSTLLPCAHFHLLSLHSVCRGCKSLVLGTLSFIFNFHKQQQDRRPILYNIDRAGDDSRIVGLFAMGISLEIPLSAISKQRPRRAKINNISMTSPTRL</sequence>
<name>A0A8T1PAC9_CARIL</name>
<evidence type="ECO:0000313" key="2">
    <source>
        <dbReference type="Proteomes" id="UP000811609"/>
    </source>
</evidence>
<accession>A0A8T1PAC9</accession>
<proteinExistence type="predicted"/>
<evidence type="ECO:0000313" key="1">
    <source>
        <dbReference type="EMBL" id="KAG6638654.1"/>
    </source>
</evidence>
<reference evidence="1" key="1">
    <citation type="submission" date="2020-12" db="EMBL/GenBank/DDBJ databases">
        <title>WGS assembly of Carya illinoinensis cv. Pawnee.</title>
        <authorList>
            <person name="Platts A."/>
            <person name="Shu S."/>
            <person name="Wright S."/>
            <person name="Barry K."/>
            <person name="Edger P."/>
            <person name="Pires J.C."/>
            <person name="Schmutz J."/>
        </authorList>
    </citation>
    <scope>NUCLEOTIDE SEQUENCE</scope>
    <source>
        <tissue evidence="1">Leaf</tissue>
    </source>
</reference>
<gene>
    <name evidence="1" type="ORF">CIPAW_10G050100</name>
</gene>